<name>A0ABV8QNR8_9BACT</name>
<accession>A0ABV8QNR8</accession>
<comment type="caution">
    <text evidence="2">The sequence shown here is derived from an EMBL/GenBank/DDBJ whole genome shotgun (WGS) entry which is preliminary data.</text>
</comment>
<dbReference type="Pfam" id="PF22612">
    <property type="entry name" value="GH113"/>
    <property type="match status" value="1"/>
</dbReference>
<proteinExistence type="predicted"/>
<protein>
    <recommendedName>
        <fullName evidence="4">Glycoside hydrolase</fullName>
    </recommendedName>
</protein>
<dbReference type="InterPro" id="IPR055151">
    <property type="entry name" value="GH113"/>
</dbReference>
<keyword evidence="1" id="KW-0732">Signal</keyword>
<dbReference type="Gene3D" id="3.20.20.80">
    <property type="entry name" value="Glycosidases"/>
    <property type="match status" value="1"/>
</dbReference>
<evidence type="ECO:0000256" key="1">
    <source>
        <dbReference type="SAM" id="SignalP"/>
    </source>
</evidence>
<dbReference type="EMBL" id="JBHSCZ010000001">
    <property type="protein sequence ID" value="MFC4261856.1"/>
    <property type="molecule type" value="Genomic_DNA"/>
</dbReference>
<evidence type="ECO:0000313" key="3">
    <source>
        <dbReference type="Proteomes" id="UP001595907"/>
    </source>
</evidence>
<reference evidence="3" key="1">
    <citation type="journal article" date="2019" name="Int. J. Syst. Evol. Microbiol.">
        <title>The Global Catalogue of Microorganisms (GCM) 10K type strain sequencing project: providing services to taxonomists for standard genome sequencing and annotation.</title>
        <authorList>
            <consortium name="The Broad Institute Genomics Platform"/>
            <consortium name="The Broad Institute Genome Sequencing Center for Infectious Disease"/>
            <person name="Wu L."/>
            <person name="Ma J."/>
        </authorList>
    </citation>
    <scope>NUCLEOTIDE SEQUENCE [LARGE SCALE GENOMIC DNA]</scope>
    <source>
        <strain evidence="3">CECT 8289</strain>
    </source>
</reference>
<dbReference type="Proteomes" id="UP001595907">
    <property type="component" value="Unassembled WGS sequence"/>
</dbReference>
<evidence type="ECO:0008006" key="4">
    <source>
        <dbReference type="Google" id="ProtNLM"/>
    </source>
</evidence>
<keyword evidence="3" id="KW-1185">Reference proteome</keyword>
<evidence type="ECO:0000313" key="2">
    <source>
        <dbReference type="EMBL" id="MFC4261856.1"/>
    </source>
</evidence>
<dbReference type="CDD" id="cd19608">
    <property type="entry name" value="GH113_mannanase-like"/>
    <property type="match status" value="1"/>
</dbReference>
<gene>
    <name evidence="2" type="ORF">ACFOWM_03115</name>
</gene>
<organism evidence="2 3">
    <name type="scientific">Ferruginibacter yonginensis</name>
    <dbReference type="NCBI Taxonomy" id="1310416"/>
    <lineage>
        <taxon>Bacteria</taxon>
        <taxon>Pseudomonadati</taxon>
        <taxon>Bacteroidota</taxon>
        <taxon>Chitinophagia</taxon>
        <taxon>Chitinophagales</taxon>
        <taxon>Chitinophagaceae</taxon>
        <taxon>Ferruginibacter</taxon>
    </lineage>
</organism>
<feature type="signal peptide" evidence="1">
    <location>
        <begin position="1"/>
        <end position="22"/>
    </location>
</feature>
<dbReference type="InterPro" id="IPR017853">
    <property type="entry name" value="GH"/>
</dbReference>
<dbReference type="SUPFAM" id="SSF51445">
    <property type="entry name" value="(Trans)glycosidases"/>
    <property type="match status" value="1"/>
</dbReference>
<dbReference type="RefSeq" id="WP_379706938.1">
    <property type="nucleotide sequence ID" value="NZ_JBHSCZ010000001.1"/>
</dbReference>
<feature type="chain" id="PRO_5046045359" description="Glycoside hydrolase" evidence="1">
    <location>
        <begin position="23"/>
        <end position="351"/>
    </location>
</feature>
<sequence>MKIKSSLFFIFCLPLISMVSNNSCNDININKKIEQNTKQPVIAIKGITLEAPPNPIDSIVFKNMQRINADWAAIIPFAFSRKGQPAIQYNSPRQWWGEREDGIIKSIELAHQQKMKVMLKPQLWIGGGEYTGHFTLDGDSSWAIWETNYKNYIMYNAMIAAKTNTELLCIGTEMDETVKQRPQFWSNLIDSIKTVYKGKLTYAANWNCYKDFTNWQKLDYIGIDAYFPLSNEVTPTVENLLQGWQPHFDAIKQYTTQQKRPILFTEYGYRSMNQCAFEPWQSYNKSEVNLIGQQNAYEALYQKFANEAWFAGGFIWKWQVDDAKAGGPNNHNYTPQNKPVEATISKWYSNK</sequence>